<protein>
    <recommendedName>
        <fullName evidence="4">Type II secretion system protein</fullName>
    </recommendedName>
</protein>
<dbReference type="EMBL" id="BX571658">
    <property type="protein sequence ID" value="CAE09671.1"/>
    <property type="molecule type" value="Genomic_DNA"/>
</dbReference>
<proteinExistence type="predicted"/>
<keyword evidence="3" id="KW-1185">Reference proteome</keyword>
<dbReference type="InterPro" id="IPR045584">
    <property type="entry name" value="Pilin-like"/>
</dbReference>
<dbReference type="SUPFAM" id="SSF54523">
    <property type="entry name" value="Pili subunits"/>
    <property type="match status" value="1"/>
</dbReference>
<organism evidence="3">
    <name type="scientific">Wolinella succinogenes (strain ATCC 29543 / DSM 1740 / CCUG 13145 / JCM 31913 / LMG 7466 / NCTC 11488 / FDC 602W)</name>
    <name type="common">Vibrio succinogenes</name>
    <dbReference type="NCBI Taxonomy" id="273121"/>
    <lineage>
        <taxon>Bacteria</taxon>
        <taxon>Pseudomonadati</taxon>
        <taxon>Campylobacterota</taxon>
        <taxon>Epsilonproteobacteria</taxon>
        <taxon>Campylobacterales</taxon>
        <taxon>Helicobacteraceae</taxon>
        <taxon>Wolinella</taxon>
    </lineage>
</organism>
<dbReference type="eggNOG" id="COG4968">
    <property type="taxonomic scope" value="Bacteria"/>
</dbReference>
<sequence length="256" mass="28538">MVRRSFTLIEAVFVIVILGIVGVAGSQAILRVYENYALQRAFNRLELESRRVVEQVARHLEYAIWDTIELDSATTLPSWHAKTMEAIWGTYVGDETSGVNEPLFSGYVDLENSSGTTITTPLSKLNETLVGKKLYFLRANTHATIQTITNSTHLELDSILLEISDAAYVIEPETYSLELVGAADNQKLNLKIGDDEYLMAEHVRSLILWREGQGSLLRLRVCMNDEQLSLILNCQGSGAGRGFCAEGFCKESVVMR</sequence>
<gene>
    <name evidence="2" type="ordered locus">WS0536</name>
</gene>
<feature type="transmembrane region" description="Helical" evidence="1">
    <location>
        <begin position="6"/>
        <end position="30"/>
    </location>
</feature>
<evidence type="ECO:0000313" key="2">
    <source>
        <dbReference type="EMBL" id="CAE09671.1"/>
    </source>
</evidence>
<dbReference type="HOGENOM" id="CLU_1085667_0_0_7"/>
<name>Q7MSE5_WOLSU</name>
<keyword evidence="1" id="KW-1133">Transmembrane helix</keyword>
<keyword evidence="1" id="KW-0472">Membrane</keyword>
<evidence type="ECO:0000313" key="3">
    <source>
        <dbReference type="Proteomes" id="UP000000422"/>
    </source>
</evidence>
<dbReference type="RefSeq" id="WP_011138471.1">
    <property type="nucleotide sequence ID" value="NC_005090.1"/>
</dbReference>
<evidence type="ECO:0000256" key="1">
    <source>
        <dbReference type="SAM" id="Phobius"/>
    </source>
</evidence>
<keyword evidence="1" id="KW-0812">Transmembrane</keyword>
<dbReference type="STRING" id="273121.WS0536"/>
<dbReference type="KEGG" id="wsu:WS0536"/>
<accession>Q7MSE5</accession>
<reference evidence="2 3" key="1">
    <citation type="journal article" date="2003" name="Proc. Natl. Acad. Sci. U.S.A.">
        <title>Complete genome sequence and analysis of Wolinella succinogenes.</title>
        <authorList>
            <person name="Baar C."/>
            <person name="Eppinger M."/>
            <person name="Raddatz G."/>
            <person name="Simon JM."/>
            <person name="Lanz C."/>
            <person name="Klimmek O."/>
            <person name="Nandakumar R."/>
            <person name="Gross R."/>
            <person name="Rosinus A."/>
            <person name="Keller H."/>
            <person name="Jagtap P."/>
            <person name="Linke B."/>
            <person name="Meyer F."/>
            <person name="Lederer H."/>
            <person name="Schuster S.C."/>
        </authorList>
    </citation>
    <scope>NUCLEOTIDE SEQUENCE [LARGE SCALE GENOMIC DNA]</scope>
    <source>
        <strain evidence="3">ATCC 29543 / DSM 1740 / CCUG 13145 / JCM 31913 / LMG 7466 / NCTC 11488 / FDC 602W</strain>
    </source>
</reference>
<evidence type="ECO:0008006" key="4">
    <source>
        <dbReference type="Google" id="ProtNLM"/>
    </source>
</evidence>
<dbReference type="Proteomes" id="UP000000422">
    <property type="component" value="Chromosome"/>
</dbReference>
<dbReference type="AlphaFoldDB" id="Q7MSE5"/>